<dbReference type="EMBL" id="CP000556">
    <property type="protein sequence ID" value="ABM96988.1"/>
    <property type="molecule type" value="Genomic_DNA"/>
</dbReference>
<evidence type="ECO:0000313" key="1">
    <source>
        <dbReference type="EMBL" id="ABM96988.1"/>
    </source>
</evidence>
<dbReference type="KEGG" id="mpt:Mpe_B0213"/>
<dbReference type="AlphaFoldDB" id="A2SN49"/>
<evidence type="ECO:0000313" key="2">
    <source>
        <dbReference type="Proteomes" id="UP000000366"/>
    </source>
</evidence>
<geneLocation type="plasmid" evidence="1 2">
    <name>RPME01</name>
</geneLocation>
<keyword evidence="2" id="KW-1185">Reference proteome</keyword>
<protein>
    <submittedName>
        <fullName evidence="1">Uncharacterized protein</fullName>
    </submittedName>
</protein>
<gene>
    <name evidence="1" type="ordered locus">Mpe_B0213</name>
</gene>
<sequence length="89" mass="9571">MERVVFEQKGDFAASNAAEAWCAERGISVGIMERGMPRGLLYGDFEIAKWHNLNRADRAALDGRMTGDMRHGPVAIEIAPARPASGGAA</sequence>
<dbReference type="RefSeq" id="WP_011831576.1">
    <property type="nucleotide sequence ID" value="NC_008826.1"/>
</dbReference>
<accession>A2SN49</accession>
<name>A2SN49_METPP</name>
<keyword evidence="1" id="KW-0614">Plasmid</keyword>
<dbReference type="Proteomes" id="UP000000366">
    <property type="component" value="Plasmid RPME01"/>
</dbReference>
<organism evidence="1 2">
    <name type="scientific">Methylibium petroleiphilum (strain ATCC BAA-1232 / LMG 22953 / PM1)</name>
    <dbReference type="NCBI Taxonomy" id="420662"/>
    <lineage>
        <taxon>Bacteria</taxon>
        <taxon>Pseudomonadati</taxon>
        <taxon>Pseudomonadota</taxon>
        <taxon>Betaproteobacteria</taxon>
        <taxon>Burkholderiales</taxon>
        <taxon>Sphaerotilaceae</taxon>
        <taxon>Methylibium</taxon>
    </lineage>
</organism>
<reference evidence="1 2" key="1">
    <citation type="journal article" date="2007" name="J. Bacteriol.">
        <title>Whole-genome analysis of the methyl tert-butyl ether-degrading beta-proteobacterium Methylibium petroleiphilum PM1.</title>
        <authorList>
            <person name="Kane S.R."/>
            <person name="Chakicherla A.Y."/>
            <person name="Chain P.S.G."/>
            <person name="Schmidt R."/>
            <person name="Shin M.W."/>
            <person name="Legler T.C."/>
            <person name="Scow K.M."/>
            <person name="Larimer F.W."/>
            <person name="Lucas S.M."/>
            <person name="Richardson P.M."/>
            <person name="Hristova K.R."/>
        </authorList>
    </citation>
    <scope>NUCLEOTIDE SEQUENCE [LARGE SCALE GENOMIC DNA]</scope>
    <source>
        <strain evidence="2">ATCC BAA-1232 / LMG 22953 / PM1</strain>
        <plasmid evidence="1 2">RPME01</plasmid>
    </source>
</reference>
<dbReference type="HOGENOM" id="CLU_174527_0_0_4"/>
<dbReference type="eggNOG" id="ENOG50318ZW">
    <property type="taxonomic scope" value="Bacteria"/>
</dbReference>
<proteinExistence type="predicted"/>